<protein>
    <submittedName>
        <fullName evidence="1">Uncharacterized protein</fullName>
    </submittedName>
</protein>
<dbReference type="EMBL" id="BGPR01053560">
    <property type="protein sequence ID" value="GBO30392.1"/>
    <property type="molecule type" value="Genomic_DNA"/>
</dbReference>
<gene>
    <name evidence="1" type="ORF">AVEN_183124_1</name>
    <name evidence="2" type="ORF">AVEN_193939_1</name>
</gene>
<keyword evidence="3" id="KW-1185">Reference proteome</keyword>
<dbReference type="AlphaFoldDB" id="A0A4Y2W0B2"/>
<evidence type="ECO:0000313" key="3">
    <source>
        <dbReference type="Proteomes" id="UP000499080"/>
    </source>
</evidence>
<comment type="caution">
    <text evidence="1">The sequence shown here is derived from an EMBL/GenBank/DDBJ whole genome shotgun (WGS) entry which is preliminary data.</text>
</comment>
<organism evidence="1 3">
    <name type="scientific">Araneus ventricosus</name>
    <name type="common">Orbweaver spider</name>
    <name type="synonym">Epeira ventricosa</name>
    <dbReference type="NCBI Taxonomy" id="182803"/>
    <lineage>
        <taxon>Eukaryota</taxon>
        <taxon>Metazoa</taxon>
        <taxon>Ecdysozoa</taxon>
        <taxon>Arthropoda</taxon>
        <taxon>Chelicerata</taxon>
        <taxon>Arachnida</taxon>
        <taxon>Araneae</taxon>
        <taxon>Araneomorphae</taxon>
        <taxon>Entelegynae</taxon>
        <taxon>Araneoidea</taxon>
        <taxon>Araneidae</taxon>
        <taxon>Araneus</taxon>
    </lineage>
</organism>
<evidence type="ECO:0000313" key="1">
    <source>
        <dbReference type="EMBL" id="GBO30392.1"/>
    </source>
</evidence>
<accession>A0A4Y2W0B2</accession>
<proteinExistence type="predicted"/>
<dbReference type="Proteomes" id="UP000499080">
    <property type="component" value="Unassembled WGS sequence"/>
</dbReference>
<sequence>MSIGLLITCILEIFLHPTLREWVRSYLCLQNFKSADEEHMYQVSSKSPNLSFSLFVTCILATMPHYTMREWVRAYLPLQYFKPANEESLYQVSSRLVEPFGCDAGTNINT</sequence>
<name>A0A4Y2W0B2_ARAVE</name>
<dbReference type="EMBL" id="BGPR01065429">
    <property type="protein sequence ID" value="GBO40253.1"/>
    <property type="molecule type" value="Genomic_DNA"/>
</dbReference>
<reference evidence="1 3" key="1">
    <citation type="journal article" date="2019" name="Sci. Rep.">
        <title>Orb-weaving spider Araneus ventricosus genome elucidates the spidroin gene catalogue.</title>
        <authorList>
            <person name="Kono N."/>
            <person name="Nakamura H."/>
            <person name="Ohtoshi R."/>
            <person name="Moran D.A.P."/>
            <person name="Shinohara A."/>
            <person name="Yoshida Y."/>
            <person name="Fujiwara M."/>
            <person name="Mori M."/>
            <person name="Tomita M."/>
            <person name="Arakawa K."/>
        </authorList>
    </citation>
    <scope>NUCLEOTIDE SEQUENCE [LARGE SCALE GENOMIC DNA]</scope>
</reference>
<evidence type="ECO:0000313" key="2">
    <source>
        <dbReference type="EMBL" id="GBO40253.1"/>
    </source>
</evidence>